<dbReference type="AlphaFoldDB" id="A0A8C2Y7W1"/>
<evidence type="ECO:0000256" key="2">
    <source>
        <dbReference type="ARBA" id="ARBA00023015"/>
    </source>
</evidence>
<keyword evidence="4" id="KW-0804">Transcription</keyword>
<dbReference type="GO" id="GO:0005634">
    <property type="term" value="C:nucleus"/>
    <property type="evidence" value="ECO:0007669"/>
    <property type="project" value="TreeGrafter"/>
</dbReference>
<reference evidence="10" key="3">
    <citation type="submission" date="2025-09" db="UniProtKB">
        <authorList>
            <consortium name="Ensembl"/>
        </authorList>
    </citation>
    <scope>IDENTIFICATION</scope>
</reference>
<keyword evidence="6" id="KW-0175">Coiled coil</keyword>
<evidence type="ECO:0000313" key="11">
    <source>
        <dbReference type="Proteomes" id="UP000694412"/>
    </source>
</evidence>
<feature type="transmembrane region" description="Helical" evidence="8">
    <location>
        <begin position="6"/>
        <end position="28"/>
    </location>
</feature>
<dbReference type="PANTHER" id="PTHR45996">
    <property type="entry name" value="AGAP001464-PB"/>
    <property type="match status" value="1"/>
</dbReference>
<feature type="region of interest" description="Disordered" evidence="7">
    <location>
        <begin position="580"/>
        <end position="647"/>
    </location>
</feature>
<dbReference type="GeneTree" id="ENSGT00940000160343"/>
<reference evidence="10" key="1">
    <citation type="submission" date="2015-11" db="EMBL/GenBank/DDBJ databases">
        <authorList>
            <consortium name="International Coturnix japonica Genome Analysis Consortium"/>
            <person name="Warren W."/>
            <person name="Burt D.W."/>
            <person name="Antin P.B."/>
            <person name="Lanford R."/>
            <person name="Gros J."/>
            <person name="Wilson R.K."/>
        </authorList>
    </citation>
    <scope>NUCLEOTIDE SEQUENCE [LARGE SCALE GENOMIC DNA]</scope>
</reference>
<comment type="similarity">
    <text evidence="1">Belongs to the bZIP family. ATF subfamily.</text>
</comment>
<reference evidence="10" key="2">
    <citation type="submission" date="2025-08" db="UniProtKB">
        <authorList>
            <consortium name="Ensembl"/>
        </authorList>
    </citation>
    <scope>IDENTIFICATION</scope>
</reference>
<dbReference type="Ensembl" id="ENSCJPT00005010757.1">
    <property type="protein sequence ID" value="ENSCJPP00005006898.1"/>
    <property type="gene ID" value="ENSCJPG00005006385.1"/>
</dbReference>
<dbReference type="SMART" id="SM00338">
    <property type="entry name" value="BRLZ"/>
    <property type="match status" value="1"/>
</dbReference>
<keyword evidence="5" id="KW-0539">Nucleus</keyword>
<dbReference type="Proteomes" id="UP000694412">
    <property type="component" value="Chromosome Z"/>
</dbReference>
<dbReference type="InterPro" id="IPR008917">
    <property type="entry name" value="TF_DNA-bd_sf"/>
</dbReference>
<keyword evidence="8" id="KW-0812">Transmembrane</keyword>
<feature type="region of interest" description="Disordered" evidence="7">
    <location>
        <begin position="168"/>
        <end position="192"/>
    </location>
</feature>
<accession>A0A8C2Y7W1</accession>
<feature type="region of interest" description="Disordered" evidence="7">
    <location>
        <begin position="279"/>
        <end position="313"/>
    </location>
</feature>
<keyword evidence="8" id="KW-1133">Transmembrane helix</keyword>
<organism evidence="10 11">
    <name type="scientific">Coturnix japonica</name>
    <name type="common">Japanese quail</name>
    <name type="synonym">Coturnix coturnix japonica</name>
    <dbReference type="NCBI Taxonomy" id="93934"/>
    <lineage>
        <taxon>Eukaryota</taxon>
        <taxon>Metazoa</taxon>
        <taxon>Chordata</taxon>
        <taxon>Craniata</taxon>
        <taxon>Vertebrata</taxon>
        <taxon>Euteleostomi</taxon>
        <taxon>Archelosauria</taxon>
        <taxon>Archosauria</taxon>
        <taxon>Dinosauria</taxon>
        <taxon>Saurischia</taxon>
        <taxon>Theropoda</taxon>
        <taxon>Coelurosauria</taxon>
        <taxon>Aves</taxon>
        <taxon>Neognathae</taxon>
        <taxon>Galloanserae</taxon>
        <taxon>Galliformes</taxon>
        <taxon>Phasianidae</taxon>
        <taxon>Perdicinae</taxon>
        <taxon>Coturnix</taxon>
    </lineage>
</organism>
<dbReference type="Pfam" id="PF00170">
    <property type="entry name" value="bZIP_1"/>
    <property type="match status" value="1"/>
</dbReference>
<name>A0A8C2Y7W1_COTJA</name>
<evidence type="ECO:0000313" key="10">
    <source>
        <dbReference type="Ensembl" id="ENSCJPP00005006898.1"/>
    </source>
</evidence>
<keyword evidence="11" id="KW-1185">Reference proteome</keyword>
<evidence type="ECO:0000256" key="5">
    <source>
        <dbReference type="ARBA" id="ARBA00023242"/>
    </source>
</evidence>
<evidence type="ECO:0000256" key="4">
    <source>
        <dbReference type="ARBA" id="ARBA00023163"/>
    </source>
</evidence>
<feature type="compositionally biased region" description="Polar residues" evidence="7">
    <location>
        <begin position="287"/>
        <end position="313"/>
    </location>
</feature>
<keyword evidence="2" id="KW-0805">Transcription regulation</keyword>
<feature type="coiled-coil region" evidence="6">
    <location>
        <begin position="475"/>
        <end position="509"/>
    </location>
</feature>
<evidence type="ECO:0000256" key="3">
    <source>
        <dbReference type="ARBA" id="ARBA00023125"/>
    </source>
</evidence>
<keyword evidence="8" id="KW-0472">Membrane</keyword>
<evidence type="ECO:0000259" key="9">
    <source>
        <dbReference type="SMART" id="SM00338"/>
    </source>
</evidence>
<feature type="domain" description="BZIP" evidence="9">
    <location>
        <begin position="419"/>
        <end position="505"/>
    </location>
</feature>
<proteinExistence type="inferred from homology"/>
<protein>
    <submittedName>
        <fullName evidence="10">cAMP responsive element binding protein 3</fullName>
    </submittedName>
</protein>
<feature type="compositionally biased region" description="Pro residues" evidence="7">
    <location>
        <begin position="181"/>
        <end position="192"/>
    </location>
</feature>
<dbReference type="InterPro" id="IPR004827">
    <property type="entry name" value="bZIP"/>
</dbReference>
<evidence type="ECO:0000256" key="7">
    <source>
        <dbReference type="SAM" id="MobiDB-lite"/>
    </source>
</evidence>
<dbReference type="GO" id="GO:0000981">
    <property type="term" value="F:DNA-binding transcription factor activity, RNA polymerase II-specific"/>
    <property type="evidence" value="ECO:0007669"/>
    <property type="project" value="TreeGrafter"/>
</dbReference>
<feature type="transmembrane region" description="Helical" evidence="8">
    <location>
        <begin position="49"/>
        <end position="74"/>
    </location>
</feature>
<evidence type="ECO:0000256" key="8">
    <source>
        <dbReference type="SAM" id="Phobius"/>
    </source>
</evidence>
<dbReference type="InterPro" id="IPR051381">
    <property type="entry name" value="CREB_ATF_subfamily"/>
</dbReference>
<gene>
    <name evidence="10" type="primary">CREB3</name>
</gene>
<sequence>MGFTGPCWAVLVCTGPYWAILGCTGLYWAILGRIGRTGPYWAVMGRTGLYWAVLAVLGCIGLYWAVLGCIGLYWPYRAVPCSLPAPPSLSPLRRVGAGRVAGAAGLRSRHRIAGRGAAVGPCAERGGTAACSCSGLSFLPAPACSLRCPGAPAPSRCCSERPPPARCVSSPRSGPQARPAPLLPPPPRPGLPVPPLAPRLLRAVSGRFPVPMAAPEPPASLPDGDLLDFLLNDEAPAESPAGDGSLLGDWMMSELELLDKEMDSFISYLLSPAEDEPCPLQGCLPTDSDSSTSEDQNPFHSSGSDVTSSPQSSDIVQFDHNYSLHQDWPALETVRSDMAEGDVSIDLETWMCLEGTNETLEQSCSFPVDVAVDAGPQLMPEAPVQSDFPELVLTEEERQLLEKDGVSLPTCLPLTKAEERLLKKVRRKIRNKQSAQDSRRRKKIYVDGLESRLDCRTDWYPQCCCAARSKHAYRVAACTAQNHELQKKVQLLQKQNMSLLEQLRKLQALVRQSTTKTTTASTCIMVLVLSFCLILSPSLYSFGSRGPQPEFRVLSRQIREFPNKVWQAAPAVQEEAVLERLSPEPEDTSLLGSLNQSREEGQSPPKPDPRSAFNSNSSSDPPVIAGSELGPPQPQEQHSQRDTLHSEVLAPWKDERKEWVERTTSVVIQQLRTDEM</sequence>
<evidence type="ECO:0000256" key="6">
    <source>
        <dbReference type="SAM" id="Coils"/>
    </source>
</evidence>
<dbReference type="Gene3D" id="1.20.5.170">
    <property type="match status" value="1"/>
</dbReference>
<dbReference type="SUPFAM" id="SSF47454">
    <property type="entry name" value="A DNA-binding domain in eukaryotic transcription factors"/>
    <property type="match status" value="1"/>
</dbReference>
<dbReference type="GO" id="GO:0000978">
    <property type="term" value="F:RNA polymerase II cis-regulatory region sequence-specific DNA binding"/>
    <property type="evidence" value="ECO:0007669"/>
    <property type="project" value="TreeGrafter"/>
</dbReference>
<dbReference type="PANTHER" id="PTHR45996:SF4">
    <property type="entry name" value="CYCLIC AMP-RESPONSIVE ELEMENT-BINDING PROTEIN 3"/>
    <property type="match status" value="1"/>
</dbReference>
<dbReference type="CDD" id="cd14689">
    <property type="entry name" value="bZIP_CREB3"/>
    <property type="match status" value="1"/>
</dbReference>
<evidence type="ECO:0000256" key="1">
    <source>
        <dbReference type="ARBA" id="ARBA00009050"/>
    </source>
</evidence>
<keyword evidence="3" id="KW-0238">DNA-binding</keyword>